<dbReference type="InterPro" id="IPR009045">
    <property type="entry name" value="Zn_M74/Hedgehog-like"/>
</dbReference>
<keyword evidence="2" id="KW-0645">Protease</keyword>
<dbReference type="EMBL" id="CP047591">
    <property type="protein sequence ID" value="QHI73966.1"/>
    <property type="molecule type" value="Genomic_DNA"/>
</dbReference>
<keyword evidence="2" id="KW-0378">Hydrolase</keyword>
<name>A0A6P1MQM9_9FIRM</name>
<dbReference type="CDD" id="cd14852">
    <property type="entry name" value="LD-carboxypeptidase"/>
    <property type="match status" value="1"/>
</dbReference>
<dbReference type="GO" id="GO:0004180">
    <property type="term" value="F:carboxypeptidase activity"/>
    <property type="evidence" value="ECO:0007669"/>
    <property type="project" value="UniProtKB-KW"/>
</dbReference>
<dbReference type="Pfam" id="PF02557">
    <property type="entry name" value="VanY"/>
    <property type="match status" value="1"/>
</dbReference>
<dbReference type="AlphaFoldDB" id="A0A6P1MQM9"/>
<dbReference type="PANTHER" id="PTHR34385">
    <property type="entry name" value="D-ALANYL-D-ALANINE CARBOXYPEPTIDASE"/>
    <property type="match status" value="1"/>
</dbReference>
<dbReference type="InterPro" id="IPR052179">
    <property type="entry name" value="DD-CPase-like"/>
</dbReference>
<keyword evidence="2" id="KW-0121">Carboxypeptidase</keyword>
<reference evidence="2 3" key="1">
    <citation type="submission" date="2020-01" db="EMBL/GenBank/DDBJ databases">
        <title>Genomic analysis of Aminipila sp. CBA3637.</title>
        <authorList>
            <person name="Kim Y.B."/>
            <person name="Roh S.W."/>
        </authorList>
    </citation>
    <scope>NUCLEOTIDE SEQUENCE [LARGE SCALE GENOMIC DNA]</scope>
    <source>
        <strain evidence="2 3">CBA3637</strain>
    </source>
</reference>
<dbReference type="Gene3D" id="3.30.1380.10">
    <property type="match status" value="1"/>
</dbReference>
<organism evidence="2 3">
    <name type="scientific">Aminipila terrae</name>
    <dbReference type="NCBI Taxonomy" id="2697030"/>
    <lineage>
        <taxon>Bacteria</taxon>
        <taxon>Bacillati</taxon>
        <taxon>Bacillota</taxon>
        <taxon>Clostridia</taxon>
        <taxon>Peptostreptococcales</taxon>
        <taxon>Anaerovoracaceae</taxon>
        <taxon>Aminipila</taxon>
    </lineage>
</organism>
<feature type="domain" description="D-alanyl-D-alanine carboxypeptidase-like core" evidence="1">
    <location>
        <begin position="100"/>
        <end position="228"/>
    </location>
</feature>
<proteinExistence type="predicted"/>
<accession>A0A6P1MQM9</accession>
<evidence type="ECO:0000313" key="2">
    <source>
        <dbReference type="EMBL" id="QHI73966.1"/>
    </source>
</evidence>
<gene>
    <name evidence="2" type="ORF">Ami3637_09905</name>
</gene>
<dbReference type="SUPFAM" id="SSF55166">
    <property type="entry name" value="Hedgehog/DD-peptidase"/>
    <property type="match status" value="1"/>
</dbReference>
<dbReference type="InterPro" id="IPR003709">
    <property type="entry name" value="VanY-like_core_dom"/>
</dbReference>
<keyword evidence="3" id="KW-1185">Reference proteome</keyword>
<protein>
    <submittedName>
        <fullName evidence="2">D-alanyl-D-alanine carboxypeptidase family protein</fullName>
    </submittedName>
</protein>
<dbReference type="Proteomes" id="UP000463883">
    <property type="component" value="Chromosome"/>
</dbReference>
<dbReference type="PANTHER" id="PTHR34385:SF1">
    <property type="entry name" value="PEPTIDOGLYCAN L-ALANYL-D-GLUTAMATE ENDOPEPTIDASE CWLK"/>
    <property type="match status" value="1"/>
</dbReference>
<dbReference type="GO" id="GO:0006508">
    <property type="term" value="P:proteolysis"/>
    <property type="evidence" value="ECO:0007669"/>
    <property type="project" value="InterPro"/>
</dbReference>
<dbReference type="KEGG" id="amic:Ami3637_09905"/>
<dbReference type="InterPro" id="IPR058193">
    <property type="entry name" value="VanY/YodJ_core_dom"/>
</dbReference>
<sequence length="249" mass="28054">MSGNQFPADYNPDIIILGENGRLIAQGDDTPHSDGKSDGKLPVVVESEKSVSRREALKRDLDKGLFILVNKQNPVDSSYKPEDLTAIKYFAPDRPPEGRVMRKEAAEAFNKLSEAAAKKGHTIIVTTAYRSYDFQSNLYNNYVKYHGKKEADTFSAQPGKSEHQTGLAADVSSPSVNYQLTKDYINTPEGKWLNDNAYKFGFIIRFPNGKENITGYVYEPWHIRYVGKTAAKEIFNEGLTLEEYLEKEI</sequence>
<evidence type="ECO:0000259" key="1">
    <source>
        <dbReference type="Pfam" id="PF02557"/>
    </source>
</evidence>
<evidence type="ECO:0000313" key="3">
    <source>
        <dbReference type="Proteomes" id="UP000463883"/>
    </source>
</evidence>